<dbReference type="Pfam" id="PF12706">
    <property type="entry name" value="Lactamase_B_2"/>
    <property type="match status" value="1"/>
</dbReference>
<evidence type="ECO:0000313" key="4">
    <source>
        <dbReference type="Proteomes" id="UP000217994"/>
    </source>
</evidence>
<dbReference type="AlphaFoldDB" id="A0A2A4FK44"/>
<dbReference type="GO" id="GO:0016787">
    <property type="term" value="F:hydrolase activity"/>
    <property type="evidence" value="ECO:0007669"/>
    <property type="project" value="UniProtKB-KW"/>
</dbReference>
<accession>A0A2A4FK44</accession>
<dbReference type="PANTHER" id="PTHR43546">
    <property type="entry name" value="UPF0173 METAL-DEPENDENT HYDROLASE MJ1163-RELATED"/>
    <property type="match status" value="1"/>
</dbReference>
<reference evidence="3 4" key="1">
    <citation type="submission" date="2017-01" db="EMBL/GenBank/DDBJ databases">
        <title>Whole-Genome Shotgun Sequencing of Two beta-Proteobacterial Species in Search of the Bulgecin Biosynthetic Cluster.</title>
        <authorList>
            <person name="Horsman M.E."/>
            <person name="Marous D.R."/>
            <person name="Li R."/>
            <person name="Oliver R.A."/>
            <person name="Byun B."/>
            <person name="Emrich S.J."/>
            <person name="Boggess B."/>
            <person name="Townsend C.A."/>
            <person name="Mobashery S."/>
        </authorList>
    </citation>
    <scope>NUCLEOTIDE SEQUENCE [LARGE SCALE GENOMIC DNA]</scope>
    <source>
        <strain evidence="3 4">ATCC 31433</strain>
    </source>
</reference>
<dbReference type="Proteomes" id="UP000217994">
    <property type="component" value="Unassembled WGS sequence"/>
</dbReference>
<dbReference type="RefSeq" id="WP_084909148.1">
    <property type="nucleotide sequence ID" value="NZ_CP020738.1"/>
</dbReference>
<dbReference type="GeneID" id="69005958"/>
<evidence type="ECO:0000259" key="2">
    <source>
        <dbReference type="Pfam" id="PF12706"/>
    </source>
</evidence>
<dbReference type="Gene3D" id="3.60.15.10">
    <property type="entry name" value="Ribonuclease Z/Hydroxyacylglutathione hydrolase-like"/>
    <property type="match status" value="1"/>
</dbReference>
<dbReference type="InterPro" id="IPR050114">
    <property type="entry name" value="UPF0173_UPF0282_UlaG_hydrolase"/>
</dbReference>
<feature type="domain" description="Metallo-beta-lactamase" evidence="2">
    <location>
        <begin position="18"/>
        <end position="219"/>
    </location>
</feature>
<keyword evidence="1" id="KW-0378">Hydrolase</keyword>
<comment type="caution">
    <text evidence="3">The sequence shown here is derived from an EMBL/GenBank/DDBJ whole genome shotgun (WGS) entry which is preliminary data.</text>
</comment>
<dbReference type="PANTHER" id="PTHR43546:SF9">
    <property type="entry name" value="L-ASCORBATE-6-PHOSPHATE LACTONASE ULAG-RELATED"/>
    <property type="match status" value="1"/>
</dbReference>
<protein>
    <recommendedName>
        <fullName evidence="2">Metallo-beta-lactamase domain-containing protein</fullName>
    </recommendedName>
</protein>
<dbReference type="InterPro" id="IPR001279">
    <property type="entry name" value="Metallo-B-lactamas"/>
</dbReference>
<gene>
    <name evidence="3" type="ORF">BZL54_08640</name>
</gene>
<proteinExistence type="predicted"/>
<evidence type="ECO:0000256" key="1">
    <source>
        <dbReference type="ARBA" id="ARBA00022801"/>
    </source>
</evidence>
<evidence type="ECO:0000313" key="3">
    <source>
        <dbReference type="EMBL" id="PCE32709.1"/>
    </source>
</evidence>
<organism evidence="3 4">
    <name type="scientific">Burkholderia ubonensis subsp. mesacidophila</name>
    <dbReference type="NCBI Taxonomy" id="265293"/>
    <lineage>
        <taxon>Bacteria</taxon>
        <taxon>Pseudomonadati</taxon>
        <taxon>Pseudomonadota</taxon>
        <taxon>Betaproteobacteria</taxon>
        <taxon>Burkholderiales</taxon>
        <taxon>Burkholderiaceae</taxon>
        <taxon>Burkholderia</taxon>
        <taxon>Burkholderia cepacia complex</taxon>
    </lineage>
</organism>
<dbReference type="InterPro" id="IPR036866">
    <property type="entry name" value="RibonucZ/Hydroxyglut_hydro"/>
</dbReference>
<name>A0A2A4FK44_9BURK</name>
<dbReference type="SUPFAM" id="SSF56281">
    <property type="entry name" value="Metallo-hydrolase/oxidoreductase"/>
    <property type="match status" value="1"/>
</dbReference>
<dbReference type="EMBL" id="MTZU01000024">
    <property type="protein sequence ID" value="PCE32709.1"/>
    <property type="molecule type" value="Genomic_DNA"/>
</dbReference>
<sequence length="256" mass="27731">MKVQQIRNATVIIEIAGTRFLVDPVLAPKGAYPGFEGTANSHLKWPTVELPLPVEQILDVNAVIVTHTHLDHWDDAAQSLIPKSLPVFVQHGQDAAIVKGAGFTDVRVLTDNTSFNGLTLIKTPGQHGSDKVMHAIGDLMGQVSGVVFKHAAEKTLYLAGDTVWNTFVEDNLKAHRPDAVILNCGDAQVPGLGPIIMGKEDVHKVHQAAPQATLVATHMEAVNHAMLTRNELRDFSAEKGMTDRLRVPEDGEVCVL</sequence>